<dbReference type="CDD" id="cd00167">
    <property type="entry name" value="SANT"/>
    <property type="match status" value="1"/>
</dbReference>
<dbReference type="Gene3D" id="1.10.10.60">
    <property type="entry name" value="Homeodomain-like"/>
    <property type="match status" value="1"/>
</dbReference>
<dbReference type="PROSITE" id="PS51293">
    <property type="entry name" value="SANT"/>
    <property type="match status" value="1"/>
</dbReference>
<evidence type="ECO:0000256" key="1">
    <source>
        <dbReference type="ARBA" id="ARBA00004123"/>
    </source>
</evidence>
<sequence>MASDWTSQEKHQLLKGLKKVGSKNMVELHKFVPTKTPAEIQLCCDEYAKGALRKLEVGYEGEEVPPIDEWLLILNRLKRANPGIHDVIPRVLKYIALYEKRGGEEKGAKKAVKSRNTIRQCYFALSNMCRGLTDAQPLNGDGLSLLYESLKKLGRHIKYNGESKQQYIRLKTNLDKENEKVDLAHDVLNPLGIPSSLTKLGNAEVVQIFGERNK</sequence>
<protein>
    <submittedName>
        <fullName evidence="3">Uncharacterized protein LOC114330790</fullName>
    </submittedName>
</protein>
<dbReference type="InParanoid" id="A0A6P7FT95"/>
<name>A0A6P7FT95_DIAVI</name>
<feature type="domain" description="SANT" evidence="2">
    <location>
        <begin position="1"/>
        <end position="42"/>
    </location>
</feature>
<evidence type="ECO:0000259" key="2">
    <source>
        <dbReference type="PROSITE" id="PS51293"/>
    </source>
</evidence>
<accession>A0A6P7FT95</accession>
<dbReference type="AlphaFoldDB" id="A0A6P7FT95"/>
<dbReference type="GO" id="GO:0005634">
    <property type="term" value="C:nucleus"/>
    <property type="evidence" value="ECO:0007669"/>
    <property type="project" value="UniProtKB-SubCell"/>
</dbReference>
<dbReference type="SUPFAM" id="SSF46689">
    <property type="entry name" value="Homeodomain-like"/>
    <property type="match status" value="1"/>
</dbReference>
<reference evidence="3" key="1">
    <citation type="submission" date="2025-08" db="UniProtKB">
        <authorList>
            <consortium name="RefSeq"/>
        </authorList>
    </citation>
    <scope>IDENTIFICATION</scope>
    <source>
        <tissue evidence="3">Whole insect</tissue>
    </source>
</reference>
<proteinExistence type="predicted"/>
<evidence type="ECO:0000313" key="3">
    <source>
        <dbReference type="RefSeq" id="XP_028136000.1"/>
    </source>
</evidence>
<organism evidence="3">
    <name type="scientific">Diabrotica virgifera virgifera</name>
    <name type="common">western corn rootworm</name>
    <dbReference type="NCBI Taxonomy" id="50390"/>
    <lineage>
        <taxon>Eukaryota</taxon>
        <taxon>Metazoa</taxon>
        <taxon>Ecdysozoa</taxon>
        <taxon>Arthropoda</taxon>
        <taxon>Hexapoda</taxon>
        <taxon>Insecta</taxon>
        <taxon>Pterygota</taxon>
        <taxon>Neoptera</taxon>
        <taxon>Endopterygota</taxon>
        <taxon>Coleoptera</taxon>
        <taxon>Polyphaga</taxon>
        <taxon>Cucujiformia</taxon>
        <taxon>Chrysomeloidea</taxon>
        <taxon>Chrysomelidae</taxon>
        <taxon>Galerucinae</taxon>
        <taxon>Diabroticina</taxon>
        <taxon>Diabroticites</taxon>
        <taxon>Diabrotica</taxon>
    </lineage>
</organism>
<dbReference type="InterPro" id="IPR017884">
    <property type="entry name" value="SANT_dom"/>
</dbReference>
<dbReference type="InterPro" id="IPR001005">
    <property type="entry name" value="SANT/Myb"/>
</dbReference>
<dbReference type="InterPro" id="IPR009057">
    <property type="entry name" value="Homeodomain-like_sf"/>
</dbReference>
<dbReference type="RefSeq" id="XP_028136000.1">
    <property type="nucleotide sequence ID" value="XM_028280199.1"/>
</dbReference>
<gene>
    <name evidence="3" type="primary">LOC114330790</name>
</gene>
<comment type="subcellular location">
    <subcellularLocation>
        <location evidence="1">Nucleus</location>
    </subcellularLocation>
</comment>